<dbReference type="CDD" id="cd21856">
    <property type="entry name" value="Plk4BD_Cep192"/>
    <property type="match status" value="1"/>
</dbReference>
<feature type="region of interest" description="Disordered" evidence="1">
    <location>
        <begin position="137"/>
        <end position="200"/>
    </location>
</feature>
<protein>
    <submittedName>
        <fullName evidence="3">Uncharacterized protein LOC103581206</fullName>
    </submittedName>
</protein>
<dbReference type="Proteomes" id="UP000694923">
    <property type="component" value="Unplaced"/>
</dbReference>
<name>A0ABM0PYX5_GALVR</name>
<dbReference type="PANTHER" id="PTHR16029">
    <property type="entry name" value="CENTROSOMAL PROTEIN OF 192 KDA"/>
    <property type="match status" value="1"/>
</dbReference>
<feature type="compositionally biased region" description="Polar residues" evidence="1">
    <location>
        <begin position="250"/>
        <end position="261"/>
    </location>
</feature>
<reference evidence="3" key="1">
    <citation type="submission" date="2025-08" db="UniProtKB">
        <authorList>
            <consortium name="RefSeq"/>
        </authorList>
    </citation>
    <scope>IDENTIFICATION</scope>
</reference>
<proteinExistence type="predicted"/>
<dbReference type="InterPro" id="IPR057662">
    <property type="entry name" value="CEP192_Aurora-A_bind"/>
</dbReference>
<keyword evidence="2" id="KW-1185">Reference proteome</keyword>
<dbReference type="PANTHER" id="PTHR16029:SF11">
    <property type="entry name" value="CENTROSOMAL PROTEIN OF 192 KDA"/>
    <property type="match status" value="1"/>
</dbReference>
<accession>A0ABM0PYX5</accession>
<sequence>MKSQHLSNAVMKQLAFQSDVARTEEERAKTTGSFQGRDLFDRVLPLDQIQDSPVDFCLQSWMNNKEHKIVVPDTGKHFEDKTPNSDLSHASLLENEKLMSLTSLEDSSDDDIDDEMFYDDHLEAYFEQLAIPGMIYEDLGGQEPPEKDFKLPTSDSSQANENSLNRRFQSENNSSLISHGSHSSGNSEMTHGESEEDHIICPPGTRNSIGAGNSRRHVDCVLPFSSSTCRIEKGRAESLKAIVPDHSRANENSLNRRFQSENNSSLISHGSHSSGNSEMTHGESEEDHIICPPGTRNSIGAGNSRRHVDCVLPFSSSTCRIEKGRAESLKAIVPDHSRESAREDVLVKTVRVTNVKLNPVYFHDTNADKGGFLLTDSIKQGPESSHQNKHSAPGSETVLHVDGCLGTETSTVHVQKNVDIASLKPVSDNVINSTATLSSPTCEGQTCEYYESIEKSKDHMDLPQSVVYQNEEGSWVTDLAYYTFLNNEQDLNMSLNDEMNEYFRSGSEALDLIAQDEEEFNKEHQFIQVCNYLL</sequence>
<dbReference type="InterPro" id="IPR057665">
    <property type="entry name" value="CEP192_PLK4_bind"/>
</dbReference>
<organism evidence="2 3">
    <name type="scientific">Galeopterus variegatus</name>
    <name type="common">Malayan flying lemur</name>
    <name type="synonym">Cynocephalus variegatus</name>
    <dbReference type="NCBI Taxonomy" id="482537"/>
    <lineage>
        <taxon>Eukaryota</taxon>
        <taxon>Metazoa</taxon>
        <taxon>Chordata</taxon>
        <taxon>Craniata</taxon>
        <taxon>Vertebrata</taxon>
        <taxon>Euteleostomi</taxon>
        <taxon>Mammalia</taxon>
        <taxon>Eutheria</taxon>
        <taxon>Euarchontoglires</taxon>
        <taxon>Dermoptera</taxon>
        <taxon>Cynocephalidae</taxon>
        <taxon>Galeopterus</taxon>
    </lineage>
</organism>
<feature type="compositionally biased region" description="Low complexity" evidence="1">
    <location>
        <begin position="172"/>
        <end position="187"/>
    </location>
</feature>
<dbReference type="GeneID" id="103581206"/>
<feature type="compositionally biased region" description="Low complexity" evidence="1">
    <location>
        <begin position="262"/>
        <end position="277"/>
    </location>
</feature>
<feature type="region of interest" description="Disordered" evidence="1">
    <location>
        <begin position="243"/>
        <end position="288"/>
    </location>
</feature>
<dbReference type="Pfam" id="PF25765">
    <property type="entry name" value="PLK4_bind_CEP192"/>
    <property type="match status" value="1"/>
</dbReference>
<dbReference type="Pfam" id="PF25763">
    <property type="entry name" value="Aurora-A_bind_CEP192"/>
    <property type="match status" value="1"/>
</dbReference>
<feature type="compositionally biased region" description="Basic and acidic residues" evidence="1">
    <location>
        <begin position="190"/>
        <end position="199"/>
    </location>
</feature>
<gene>
    <name evidence="3" type="primary">LOC103581206</name>
</gene>
<dbReference type="RefSeq" id="XP_008561316.1">
    <property type="nucleotide sequence ID" value="XM_008563094.1"/>
</dbReference>
<evidence type="ECO:0000313" key="3">
    <source>
        <dbReference type="RefSeq" id="XP_008561316.1"/>
    </source>
</evidence>
<feature type="compositionally biased region" description="Polar residues" evidence="1">
    <location>
        <begin position="153"/>
        <end position="171"/>
    </location>
</feature>
<evidence type="ECO:0000313" key="2">
    <source>
        <dbReference type="Proteomes" id="UP000694923"/>
    </source>
</evidence>
<dbReference type="InterPro" id="IPR039103">
    <property type="entry name" value="Spd-2/CEP192"/>
</dbReference>
<evidence type="ECO:0000256" key="1">
    <source>
        <dbReference type="SAM" id="MobiDB-lite"/>
    </source>
</evidence>